<evidence type="ECO:0000313" key="2">
    <source>
        <dbReference type="Proteomes" id="UP000000639"/>
    </source>
</evidence>
<proteinExistence type="predicted"/>
<keyword evidence="2" id="KW-1185">Reference proteome</keyword>
<organism evidence="1 2">
    <name type="scientific">Psychromonas ingrahamii (strain DSM 17664 / CCUG 51855 / 37)</name>
    <dbReference type="NCBI Taxonomy" id="357804"/>
    <lineage>
        <taxon>Bacteria</taxon>
        <taxon>Pseudomonadati</taxon>
        <taxon>Pseudomonadota</taxon>
        <taxon>Gammaproteobacteria</taxon>
        <taxon>Alteromonadales</taxon>
        <taxon>Psychromonadaceae</taxon>
        <taxon>Psychromonas</taxon>
    </lineage>
</organism>
<evidence type="ECO:0000313" key="1">
    <source>
        <dbReference type="EMBL" id="ABM03298.1"/>
    </source>
</evidence>
<accession>A1SUY3</accession>
<name>A1SUY3_PSYIN</name>
<reference evidence="1 2" key="1">
    <citation type="submission" date="2007-01" db="EMBL/GenBank/DDBJ databases">
        <title>Complete sequence of Psychromonas ingrahamii 37.</title>
        <authorList>
            <consortium name="US DOE Joint Genome Institute"/>
            <person name="Copeland A."/>
            <person name="Lucas S."/>
            <person name="Lapidus A."/>
            <person name="Barry K."/>
            <person name="Detter J.C."/>
            <person name="Glavina del Rio T."/>
            <person name="Hammon N."/>
            <person name="Israni S."/>
            <person name="Dalin E."/>
            <person name="Tice H."/>
            <person name="Pitluck S."/>
            <person name="Thompson L.S."/>
            <person name="Brettin T."/>
            <person name="Bruce D."/>
            <person name="Han C."/>
            <person name="Tapia R."/>
            <person name="Schmutz J."/>
            <person name="Larimer F."/>
            <person name="Land M."/>
            <person name="Hauser L."/>
            <person name="Kyrpides N."/>
            <person name="Ivanova N."/>
            <person name="Staley J."/>
            <person name="Richardson P."/>
        </authorList>
    </citation>
    <scope>NUCLEOTIDE SEQUENCE [LARGE SCALE GENOMIC DNA]</scope>
    <source>
        <strain evidence="1 2">37</strain>
    </source>
</reference>
<dbReference type="RefSeq" id="WP_011769858.1">
    <property type="nucleotide sequence ID" value="NC_008709.1"/>
</dbReference>
<protein>
    <recommendedName>
        <fullName evidence="3">Elongation factor P hydroxylase</fullName>
    </recommendedName>
</protein>
<gene>
    <name evidence="1" type="ordered locus">Ping_1482</name>
</gene>
<evidence type="ECO:0008006" key="3">
    <source>
        <dbReference type="Google" id="ProtNLM"/>
    </source>
</evidence>
<dbReference type="EMBL" id="CP000510">
    <property type="protein sequence ID" value="ABM03298.1"/>
    <property type="molecule type" value="Genomic_DNA"/>
</dbReference>
<dbReference type="STRING" id="357804.Ping_1482"/>
<dbReference type="InterPro" id="IPR007411">
    <property type="entry name" value="EpmC"/>
</dbReference>
<dbReference type="AlphaFoldDB" id="A1SUY3"/>
<dbReference type="Proteomes" id="UP000000639">
    <property type="component" value="Chromosome"/>
</dbReference>
<dbReference type="Pfam" id="PF04315">
    <property type="entry name" value="EpmC"/>
    <property type="match status" value="1"/>
</dbReference>
<dbReference type="KEGG" id="pin:Ping_1482"/>
<dbReference type="OrthoDB" id="5298591at2"/>
<dbReference type="eggNOG" id="COG3101">
    <property type="taxonomic scope" value="Bacteria"/>
</dbReference>
<sequence length="197" mass="22687">MLLRNVVPVLFNYQDLITLFNDTFSDKFNTELIAGEDEPVYLPADTQNRQHRIEFAHCFYASALHEIAHWLVAGEQRRLLVDYGYWYEPDGRDAKLQAEFEKVEITPQAIEWVLAASCGFKFDVSVDNLSGVSIDRLSFKHNVHHRVMNYLQNGLSERAMLLINACQDFYHTPVLSPELFNYQGLETADANNIGTRL</sequence>
<dbReference type="HOGENOM" id="CLU_097152_0_0_6"/>